<evidence type="ECO:0000313" key="7">
    <source>
        <dbReference type="EMBL" id="CAG6689024.1"/>
    </source>
</evidence>
<dbReference type="GO" id="GO:0004930">
    <property type="term" value="F:G protein-coupled receptor activity"/>
    <property type="evidence" value="ECO:0007669"/>
    <property type="project" value="TreeGrafter"/>
</dbReference>
<dbReference type="EMBL" id="HBUF01360154">
    <property type="protein sequence ID" value="CAG6720237.1"/>
    <property type="molecule type" value="Transcribed_RNA"/>
</dbReference>
<evidence type="ECO:0000256" key="2">
    <source>
        <dbReference type="ARBA" id="ARBA00010125"/>
    </source>
</evidence>
<feature type="transmembrane region" description="Helical" evidence="6">
    <location>
        <begin position="29"/>
        <end position="49"/>
    </location>
</feature>
<dbReference type="EMBL" id="HBUF01147956">
    <property type="protein sequence ID" value="CAG6647623.1"/>
    <property type="molecule type" value="Transcribed_RNA"/>
</dbReference>
<dbReference type="EMBL" id="HBUF01360155">
    <property type="protein sequence ID" value="CAG6720238.1"/>
    <property type="molecule type" value="Transcribed_RNA"/>
</dbReference>
<dbReference type="EMBL" id="HBUF01537180">
    <property type="protein sequence ID" value="CAG6753697.1"/>
    <property type="molecule type" value="Transcribed_RNA"/>
</dbReference>
<dbReference type="EMBL" id="HBUF01147957">
    <property type="protein sequence ID" value="CAG6647624.1"/>
    <property type="molecule type" value="Transcribed_RNA"/>
</dbReference>
<feature type="transmembrane region" description="Helical" evidence="6">
    <location>
        <begin position="180"/>
        <end position="205"/>
    </location>
</feature>
<evidence type="ECO:0000256" key="3">
    <source>
        <dbReference type="ARBA" id="ARBA00022692"/>
    </source>
</evidence>
<feature type="transmembrane region" description="Helical" evidence="6">
    <location>
        <begin position="61"/>
        <end position="82"/>
    </location>
</feature>
<dbReference type="EMBL" id="HBUF01537181">
    <property type="protein sequence ID" value="CAG6753698.1"/>
    <property type="molecule type" value="Transcribed_RNA"/>
</dbReference>
<evidence type="ECO:0000256" key="1">
    <source>
        <dbReference type="ARBA" id="ARBA00004141"/>
    </source>
</evidence>
<dbReference type="AlphaFoldDB" id="A0A8D8TLX4"/>
<dbReference type="EMBL" id="HBUF01290004">
    <property type="protein sequence ID" value="CAG6689025.1"/>
    <property type="molecule type" value="Transcribed_RNA"/>
</dbReference>
<dbReference type="InterPro" id="IPR018781">
    <property type="entry name" value="TPRA1/CAND2/CAND8"/>
</dbReference>
<dbReference type="EMBL" id="HBUF01537182">
    <property type="protein sequence ID" value="CAG6753699.1"/>
    <property type="molecule type" value="Transcribed_RNA"/>
</dbReference>
<accession>A0A8D8TLX4</accession>
<keyword evidence="3 6" id="KW-0812">Transmembrane</keyword>
<keyword evidence="4 6" id="KW-1133">Transmembrane helix</keyword>
<evidence type="ECO:0000256" key="5">
    <source>
        <dbReference type="ARBA" id="ARBA00023136"/>
    </source>
</evidence>
<dbReference type="Pfam" id="PF10160">
    <property type="entry name" value="Tmemb_40"/>
    <property type="match status" value="1"/>
</dbReference>
<sequence>MAVDNSTQGQPEHVCKFILYQEMFDTFRVRVWDVVILIPNLLFLIYLMFRFNRARLKLRATSSPIFLTFYVLVCVNVLMSIFRCLVSMSLTYNGFVVTYVDTILWVTVRFFLLSTEMSVVIFGLAFGHLDSRSSIRYVLTATSGLSLAFSLTQASLELLNPDPSFGRWFPGHQVFGHGGMLFWLVSSLLFTFVYLFILCLPWTRFRDRLALPTKRSFYVYICVLMFLNLAQATGALLLLQSVLEGICLVDITAALYFTFFVPLLYFTFLREFFVVSQPGISFSYNEHQADEDSVSLPHQQSFSSLKTDSDFIYQHTSGVGGGTMGGSIGGDNTTRFHHPVLATPINPLYTASLQSPDSITGYSLGSAMENR</sequence>
<dbReference type="EMBL" id="HBUF01290002">
    <property type="protein sequence ID" value="CAG6689023.1"/>
    <property type="molecule type" value="Transcribed_RNA"/>
</dbReference>
<organism evidence="7">
    <name type="scientific">Cacopsylla melanoneura</name>
    <dbReference type="NCBI Taxonomy" id="428564"/>
    <lineage>
        <taxon>Eukaryota</taxon>
        <taxon>Metazoa</taxon>
        <taxon>Ecdysozoa</taxon>
        <taxon>Arthropoda</taxon>
        <taxon>Hexapoda</taxon>
        <taxon>Insecta</taxon>
        <taxon>Pterygota</taxon>
        <taxon>Neoptera</taxon>
        <taxon>Paraneoptera</taxon>
        <taxon>Hemiptera</taxon>
        <taxon>Sternorrhyncha</taxon>
        <taxon>Psylloidea</taxon>
        <taxon>Psyllidae</taxon>
        <taxon>Psyllinae</taxon>
        <taxon>Cacopsylla</taxon>
    </lineage>
</organism>
<name>A0A8D8TLX4_9HEMI</name>
<dbReference type="EMBL" id="HBUF01360156">
    <property type="protein sequence ID" value="CAG6720239.1"/>
    <property type="molecule type" value="Transcribed_RNA"/>
</dbReference>
<feature type="transmembrane region" description="Helical" evidence="6">
    <location>
        <begin position="217"/>
        <end position="239"/>
    </location>
</feature>
<proteinExistence type="inferred from homology"/>
<evidence type="ECO:0000256" key="6">
    <source>
        <dbReference type="SAM" id="Phobius"/>
    </source>
</evidence>
<feature type="transmembrane region" description="Helical" evidence="6">
    <location>
        <begin position="102"/>
        <end position="125"/>
    </location>
</feature>
<feature type="transmembrane region" description="Helical" evidence="6">
    <location>
        <begin position="137"/>
        <end position="160"/>
    </location>
</feature>
<comment type="subcellular location">
    <subcellularLocation>
        <location evidence="1">Membrane</location>
        <topology evidence="1">Multi-pass membrane protein</topology>
    </subcellularLocation>
</comment>
<dbReference type="PANTHER" id="PTHR15876:SF8">
    <property type="entry name" value="TRANSMEMBRANE PROTEIN ADIPOCYTE-ASSOCIATED 1"/>
    <property type="match status" value="1"/>
</dbReference>
<dbReference type="EMBL" id="HBUF01290003">
    <property type="protein sequence ID" value="CAG6689024.1"/>
    <property type="molecule type" value="Transcribed_RNA"/>
</dbReference>
<comment type="similarity">
    <text evidence="2">Belongs to the UPF0359 family.</text>
</comment>
<feature type="transmembrane region" description="Helical" evidence="6">
    <location>
        <begin position="251"/>
        <end position="269"/>
    </location>
</feature>
<dbReference type="EMBL" id="HBUF01147958">
    <property type="protein sequence ID" value="CAG6647625.1"/>
    <property type="molecule type" value="Transcribed_RNA"/>
</dbReference>
<keyword evidence="5 6" id="KW-0472">Membrane</keyword>
<evidence type="ECO:0000256" key="4">
    <source>
        <dbReference type="ARBA" id="ARBA00022989"/>
    </source>
</evidence>
<reference evidence="7" key="1">
    <citation type="submission" date="2021-05" db="EMBL/GenBank/DDBJ databases">
        <authorList>
            <person name="Alioto T."/>
            <person name="Alioto T."/>
            <person name="Gomez Garrido J."/>
        </authorList>
    </citation>
    <scope>NUCLEOTIDE SEQUENCE</scope>
</reference>
<dbReference type="PANTHER" id="PTHR15876">
    <property type="entry name" value="TRANSMEMBRANE PROTEIN ADIPOCYTE-ASSOCIATED 1"/>
    <property type="match status" value="1"/>
</dbReference>
<protein>
    <submittedName>
        <fullName evidence="7">Transmembrane protein adipocyte-associated 1 homolog</fullName>
    </submittedName>
</protein>
<dbReference type="GO" id="GO:0005886">
    <property type="term" value="C:plasma membrane"/>
    <property type="evidence" value="ECO:0007669"/>
    <property type="project" value="TreeGrafter"/>
</dbReference>
<dbReference type="EMBL" id="HBUF01147955">
    <property type="protein sequence ID" value="CAG6647622.1"/>
    <property type="molecule type" value="Transcribed_RNA"/>
</dbReference>